<proteinExistence type="predicted"/>
<dbReference type="Proteomes" id="UP001459277">
    <property type="component" value="Unassembled WGS sequence"/>
</dbReference>
<organism evidence="2 3">
    <name type="scientific">Lithocarpus litseifolius</name>
    <dbReference type="NCBI Taxonomy" id="425828"/>
    <lineage>
        <taxon>Eukaryota</taxon>
        <taxon>Viridiplantae</taxon>
        <taxon>Streptophyta</taxon>
        <taxon>Embryophyta</taxon>
        <taxon>Tracheophyta</taxon>
        <taxon>Spermatophyta</taxon>
        <taxon>Magnoliopsida</taxon>
        <taxon>eudicotyledons</taxon>
        <taxon>Gunneridae</taxon>
        <taxon>Pentapetalae</taxon>
        <taxon>rosids</taxon>
        <taxon>fabids</taxon>
        <taxon>Fagales</taxon>
        <taxon>Fagaceae</taxon>
        <taxon>Lithocarpus</taxon>
    </lineage>
</organism>
<feature type="region of interest" description="Disordered" evidence="1">
    <location>
        <begin position="80"/>
        <end position="115"/>
    </location>
</feature>
<protein>
    <submittedName>
        <fullName evidence="2">Uncharacterized protein</fullName>
    </submittedName>
</protein>
<comment type="caution">
    <text evidence="2">The sequence shown here is derived from an EMBL/GenBank/DDBJ whole genome shotgun (WGS) entry which is preliminary data.</text>
</comment>
<name>A0AAW2DMG9_9ROSI</name>
<accession>A0AAW2DMG9</accession>
<evidence type="ECO:0000256" key="1">
    <source>
        <dbReference type="SAM" id="MobiDB-lite"/>
    </source>
</evidence>
<evidence type="ECO:0000313" key="2">
    <source>
        <dbReference type="EMBL" id="KAL0010360.1"/>
    </source>
</evidence>
<keyword evidence="3" id="KW-1185">Reference proteome</keyword>
<reference evidence="2 3" key="1">
    <citation type="submission" date="2024-01" db="EMBL/GenBank/DDBJ databases">
        <title>A telomere-to-telomere, gap-free genome of sweet tea (Lithocarpus litseifolius).</title>
        <authorList>
            <person name="Zhou J."/>
        </authorList>
    </citation>
    <scope>NUCLEOTIDE SEQUENCE [LARGE SCALE GENOMIC DNA]</scope>
    <source>
        <strain evidence="2">Zhou-2022a</strain>
        <tissue evidence="2">Leaf</tissue>
    </source>
</reference>
<evidence type="ECO:0000313" key="3">
    <source>
        <dbReference type="Proteomes" id="UP001459277"/>
    </source>
</evidence>
<feature type="compositionally biased region" description="Polar residues" evidence="1">
    <location>
        <begin position="91"/>
        <end position="106"/>
    </location>
</feature>
<sequence length="145" mass="16054">MERVLHTGPWTFDKNLLALHKLGEDEQIQNIGFQKISFGVQIHDLPARRMTKETGERIGRTIGEVGEVDFSTKDNLLGRKEGRFLDGDTPETGSLTLMQVTPTTAEGSGRTEYTDSELAPKNLGFSGQLVGDCNFEARLKEIDDA</sequence>
<gene>
    <name evidence="2" type="ORF">SO802_005468</name>
</gene>
<dbReference type="AlphaFoldDB" id="A0AAW2DMG9"/>
<dbReference type="EMBL" id="JAZDWU010000002">
    <property type="protein sequence ID" value="KAL0010360.1"/>
    <property type="molecule type" value="Genomic_DNA"/>
</dbReference>